<protein>
    <submittedName>
        <fullName evidence="3">GSCFA family protein</fullName>
    </submittedName>
</protein>
<dbReference type="Proteomes" id="UP000198994">
    <property type="component" value="Unassembled WGS sequence"/>
</dbReference>
<sequence length="359" mass="40643">MNPYENLPPKAFWRRAVAENSMYDVSGLWNPKFKLSPKMPVSTYGSCFAQHIGRALQARGFNWLRTETAPFGMSDANRLAYNYDVFSSRTGNIYTTSLLLQWLQWAFGIKPVPEEIWEKSGRFYDPFRPRVEPDGFASVEELRASQQQTLKSFRESVTQADVFVFTLGLTERWLNSEKGYEYPMCPGTVAGEFDEAVHQFDNMIFSEVQKNLYAALKIMREQNEKLRVILTVSPVPLTATNSGKHVLVATMQSKSVLRAVAGQTADSRWYVDYFPSYEIINSPVFRGNFFEPNQRNVAKHGVNFVMDSFFRDLNARFGRKEDAPAPAAAKPAAAPAGKKSKDEVCEEELLEAFAAGGRK</sequence>
<dbReference type="OrthoDB" id="369216at2"/>
<dbReference type="STRING" id="282683.SAMN04488105_1425"/>
<dbReference type="InterPro" id="IPR014982">
    <property type="entry name" value="GSCFA"/>
</dbReference>
<dbReference type="RefSeq" id="WP_089964206.1">
    <property type="nucleotide sequence ID" value="NZ_FNAV01000042.1"/>
</dbReference>
<proteinExistence type="predicted"/>
<dbReference type="EMBL" id="FNAV01000042">
    <property type="protein sequence ID" value="SDF65263.1"/>
    <property type="molecule type" value="Genomic_DNA"/>
</dbReference>
<dbReference type="Pfam" id="PF08885">
    <property type="entry name" value="GSCFA"/>
    <property type="match status" value="1"/>
</dbReference>
<evidence type="ECO:0000259" key="2">
    <source>
        <dbReference type="Pfam" id="PF08885"/>
    </source>
</evidence>
<dbReference type="AlphaFoldDB" id="A0A1G7MU12"/>
<feature type="compositionally biased region" description="Low complexity" evidence="1">
    <location>
        <begin position="324"/>
        <end position="336"/>
    </location>
</feature>
<evidence type="ECO:0000313" key="3">
    <source>
        <dbReference type="EMBL" id="SDF65263.1"/>
    </source>
</evidence>
<accession>A0A1G7MU12</accession>
<evidence type="ECO:0000256" key="1">
    <source>
        <dbReference type="SAM" id="MobiDB-lite"/>
    </source>
</evidence>
<evidence type="ECO:0000313" key="4">
    <source>
        <dbReference type="Proteomes" id="UP000198994"/>
    </source>
</evidence>
<keyword evidence="4" id="KW-1185">Reference proteome</keyword>
<feature type="domain" description="GSCFA" evidence="2">
    <location>
        <begin position="41"/>
        <end position="309"/>
    </location>
</feature>
<name>A0A1G7MU12_9RHOB</name>
<feature type="region of interest" description="Disordered" evidence="1">
    <location>
        <begin position="321"/>
        <end position="341"/>
    </location>
</feature>
<reference evidence="4" key="1">
    <citation type="submission" date="2016-10" db="EMBL/GenBank/DDBJ databases">
        <authorList>
            <person name="Varghese N."/>
            <person name="Submissions S."/>
        </authorList>
    </citation>
    <scope>NUCLEOTIDE SEQUENCE [LARGE SCALE GENOMIC DNA]</scope>
    <source>
        <strain evidence="4">DSM 10146</strain>
    </source>
</reference>
<gene>
    <name evidence="3" type="ORF">SAMN04488105_1425</name>
</gene>
<organism evidence="3 4">
    <name type="scientific">Salipiger thiooxidans</name>
    <dbReference type="NCBI Taxonomy" id="282683"/>
    <lineage>
        <taxon>Bacteria</taxon>
        <taxon>Pseudomonadati</taxon>
        <taxon>Pseudomonadota</taxon>
        <taxon>Alphaproteobacteria</taxon>
        <taxon>Rhodobacterales</taxon>
        <taxon>Roseobacteraceae</taxon>
        <taxon>Salipiger</taxon>
    </lineage>
</organism>